<dbReference type="Gene3D" id="3.30.40.10">
    <property type="entry name" value="Zinc/RING finger domain, C3HC4 (zinc finger)"/>
    <property type="match status" value="1"/>
</dbReference>
<keyword evidence="2" id="KW-1185">Reference proteome</keyword>
<reference evidence="1 2" key="1">
    <citation type="journal article" date="2018" name="Genome Biol. Evol.">
        <title>Multiple Roots of Fruiting Body Formation in Amoebozoa.</title>
        <authorList>
            <person name="Hillmann F."/>
            <person name="Forbes G."/>
            <person name="Novohradska S."/>
            <person name="Ferling I."/>
            <person name="Riege K."/>
            <person name="Groth M."/>
            <person name="Westermann M."/>
            <person name="Marz M."/>
            <person name="Spaller T."/>
            <person name="Winckler T."/>
            <person name="Schaap P."/>
            <person name="Glockner G."/>
        </authorList>
    </citation>
    <scope>NUCLEOTIDE SEQUENCE [LARGE SCALE GENOMIC DNA]</scope>
    <source>
        <strain evidence="1 2">Jena</strain>
    </source>
</reference>
<evidence type="ECO:0000313" key="2">
    <source>
        <dbReference type="Proteomes" id="UP000241769"/>
    </source>
</evidence>
<sequence length="420" mass="48856">MGLLLRRYFFIDRFDHRSDVKSSIDLGPNNFLDWSTILGVPRPKRSSRSEINVINKHTTKQVEPNSKNYATHSKDEDLLCINGHPLEDPIVLKCANMVCRVCVNIDLCPCCNERGCEASTDQILAPMLKRLDSLIVECDLCNCKMERQKFNDHPDCRIDCPLCKEKFAPNAEVRHRQECLGVEVQCPGKKFLCPWKGRRRQLEEHEKICKHLQTSSPIEQVMKKISRLERLDQYRRRELWLHKLELEKERTLRELLEERVSALENELRQRCYAMESNMTEMFEQHTTTLVQLDQVVTGLAERVQQQEASIIAGETLPESAGRFRLYVDNIWKIVQGLIERQNRICIVPSCKGIEGHFNIRQGHHYWNVAPIHCHCGYVFKTEEFCRNCRIFKNNVVCPGAGCGLVHGKSTEDCRHVHMFI</sequence>
<dbReference type="AlphaFoldDB" id="A0A2P6N4K6"/>
<dbReference type="InterPro" id="IPR013083">
    <property type="entry name" value="Znf_RING/FYVE/PHD"/>
</dbReference>
<gene>
    <name evidence="1" type="ORF">PROFUN_01045</name>
</gene>
<dbReference type="Proteomes" id="UP000241769">
    <property type="component" value="Unassembled WGS sequence"/>
</dbReference>
<comment type="caution">
    <text evidence="1">The sequence shown here is derived from an EMBL/GenBank/DDBJ whole genome shotgun (WGS) entry which is preliminary data.</text>
</comment>
<protein>
    <recommendedName>
        <fullName evidence="3">TRAF-type domain-containing protein</fullName>
    </recommendedName>
</protein>
<dbReference type="SUPFAM" id="SSF49599">
    <property type="entry name" value="TRAF domain-like"/>
    <property type="match status" value="1"/>
</dbReference>
<dbReference type="OrthoDB" id="1630758at2759"/>
<dbReference type="EMBL" id="MDYQ01000207">
    <property type="protein sequence ID" value="PRP78872.1"/>
    <property type="molecule type" value="Genomic_DNA"/>
</dbReference>
<evidence type="ECO:0008006" key="3">
    <source>
        <dbReference type="Google" id="ProtNLM"/>
    </source>
</evidence>
<proteinExistence type="predicted"/>
<name>A0A2P6N4K6_9EUKA</name>
<evidence type="ECO:0000313" key="1">
    <source>
        <dbReference type="EMBL" id="PRP78872.1"/>
    </source>
</evidence>
<dbReference type="InParanoid" id="A0A2P6N4K6"/>
<organism evidence="1 2">
    <name type="scientific">Planoprotostelium fungivorum</name>
    <dbReference type="NCBI Taxonomy" id="1890364"/>
    <lineage>
        <taxon>Eukaryota</taxon>
        <taxon>Amoebozoa</taxon>
        <taxon>Evosea</taxon>
        <taxon>Variosea</taxon>
        <taxon>Cavosteliida</taxon>
        <taxon>Cavosteliaceae</taxon>
        <taxon>Planoprotostelium</taxon>
    </lineage>
</organism>
<accession>A0A2P6N4K6</accession>